<name>A0A9P9XN68_9PEZI</name>
<dbReference type="Pfam" id="PF05199">
    <property type="entry name" value="GMC_oxred_C"/>
    <property type="match status" value="1"/>
</dbReference>
<evidence type="ECO:0000256" key="6">
    <source>
        <dbReference type="PIRSR" id="PIRSR000137-1"/>
    </source>
</evidence>
<dbReference type="GO" id="GO:0050660">
    <property type="term" value="F:flavin adenine dinucleotide binding"/>
    <property type="evidence" value="ECO:0007669"/>
    <property type="project" value="InterPro"/>
</dbReference>
<keyword evidence="4 7" id="KW-0274">FAD</keyword>
<dbReference type="Proteomes" id="UP001056436">
    <property type="component" value="Unassembled WGS sequence"/>
</dbReference>
<dbReference type="SUPFAM" id="SSF51905">
    <property type="entry name" value="FAD/NAD(P)-binding domain"/>
    <property type="match status" value="1"/>
</dbReference>
<dbReference type="EMBL" id="SDAQ01000008">
    <property type="protein sequence ID" value="KAI3557336.1"/>
    <property type="molecule type" value="Genomic_DNA"/>
</dbReference>
<dbReference type="PANTHER" id="PTHR11552">
    <property type="entry name" value="GLUCOSE-METHANOL-CHOLINE GMC OXIDOREDUCTASE"/>
    <property type="match status" value="1"/>
</dbReference>
<dbReference type="InterPro" id="IPR036188">
    <property type="entry name" value="FAD/NAD-bd_sf"/>
</dbReference>
<keyword evidence="8" id="KW-0732">Signal</keyword>
<dbReference type="InterPro" id="IPR007867">
    <property type="entry name" value="GMC_OxRtase_C"/>
</dbReference>
<dbReference type="Gene3D" id="3.30.560.10">
    <property type="entry name" value="Glucose Oxidase, domain 3"/>
    <property type="match status" value="1"/>
</dbReference>
<proteinExistence type="inferred from homology"/>
<dbReference type="PANTHER" id="PTHR11552:SF201">
    <property type="entry name" value="GLUCOSE-METHANOL-CHOLINE OXIDOREDUCTASE N-TERMINAL DOMAIN-CONTAINING PROTEIN"/>
    <property type="match status" value="1"/>
</dbReference>
<feature type="active site" description="Proton acceptor" evidence="6">
    <location>
        <position position="581"/>
    </location>
</feature>
<feature type="active site" description="Proton donor" evidence="6">
    <location>
        <position position="538"/>
    </location>
</feature>
<dbReference type="Gene3D" id="4.10.450.10">
    <property type="entry name" value="Glucose Oxidase, domain 2"/>
    <property type="match status" value="1"/>
</dbReference>
<evidence type="ECO:0000313" key="10">
    <source>
        <dbReference type="EMBL" id="KAI3557336.1"/>
    </source>
</evidence>
<dbReference type="PROSITE" id="PS00624">
    <property type="entry name" value="GMC_OXRED_2"/>
    <property type="match status" value="1"/>
</dbReference>
<dbReference type="AlphaFoldDB" id="A0A9P9XN68"/>
<evidence type="ECO:0000256" key="7">
    <source>
        <dbReference type="PIRSR" id="PIRSR000137-2"/>
    </source>
</evidence>
<keyword evidence="11" id="KW-1185">Reference proteome</keyword>
<dbReference type="InterPro" id="IPR000172">
    <property type="entry name" value="GMC_OxRdtase_N"/>
</dbReference>
<feature type="signal peptide" evidence="8">
    <location>
        <begin position="1"/>
        <end position="16"/>
    </location>
</feature>
<evidence type="ECO:0000256" key="1">
    <source>
        <dbReference type="ARBA" id="ARBA00001974"/>
    </source>
</evidence>
<dbReference type="InterPro" id="IPR027424">
    <property type="entry name" value="Glucose_Oxidase_domain_2"/>
</dbReference>
<dbReference type="OrthoDB" id="269227at2759"/>
<dbReference type="Gene3D" id="3.50.50.60">
    <property type="entry name" value="FAD/NAD(P)-binding domain"/>
    <property type="match status" value="1"/>
</dbReference>
<keyword evidence="5" id="KW-0560">Oxidoreductase</keyword>
<dbReference type="PIRSF" id="PIRSF000137">
    <property type="entry name" value="Alcohol_oxidase"/>
    <property type="match status" value="1"/>
</dbReference>
<protein>
    <submittedName>
        <fullName evidence="10">GMC oxidoreductase</fullName>
    </submittedName>
</protein>
<reference evidence="10" key="1">
    <citation type="submission" date="2019-01" db="EMBL/GenBank/DDBJ databases">
        <title>Colletotrichum abscissum LGMF1257.</title>
        <authorList>
            <person name="Baroncelli R."/>
        </authorList>
    </citation>
    <scope>NUCLEOTIDE SEQUENCE</scope>
    <source>
        <strain evidence="10">Ca142</strain>
    </source>
</reference>
<dbReference type="InterPro" id="IPR012132">
    <property type="entry name" value="GMC_OxRdtase"/>
</dbReference>
<evidence type="ECO:0000256" key="5">
    <source>
        <dbReference type="ARBA" id="ARBA00023002"/>
    </source>
</evidence>
<sequence length="601" mass="64404">MRGFLTTSALLSGAAALAVRCNNASSNGYDYIVVGGGTSGLAVANRLSENPAVSVLIIEAGGSVFDNVNVTNPNGYGLAFGTDIDFAFQTTNQTFGGNSVQTMRAAKALGGTSTINGLWRSPVQKTGLAYTRAEASQIDAWEQLGNEGWNWDSLFPYYLKSEHFQTPEPARQVAGRLEYEVDVHGEDGPLLTGWTYGQTNGTMPAVLNSTFQNLGLPWNEDVNGGNMVGFSVFPRTVDQANAVREDAARAYYYPYQNRTNLKVLLNTSAQKLTWKNTAALPTADGVQIVSADGSSSVVKANKEVILSAGALVSPLLLELSGVGSANILKQHGIKTVVDLPTVGENLQDQMNNGLSFDMKNMSIDGTLTTVAYPSVAHVFDNADEVAAQIKEALPAYAAKVASVNGNVTRASDLLEFFQLQWSLIFESQIPIAEVLVNAGSGSWSSEYWGLLPFARGSVHIGGNSTSRAVINPNYFMLDWDLLEQVEIAKYIRKLYSTAPFSTYTGTETRPGTDVVAADADDVAGWESYIKGNYRSNFHPVGTAAMMPREKGGVVDSSLKVYGTANVRVVDASVLPFQVCGHLVSTLYAVAERAADLIAKRS</sequence>
<dbReference type="GO" id="GO:0016614">
    <property type="term" value="F:oxidoreductase activity, acting on CH-OH group of donors"/>
    <property type="evidence" value="ECO:0007669"/>
    <property type="project" value="InterPro"/>
</dbReference>
<evidence type="ECO:0000259" key="9">
    <source>
        <dbReference type="PROSITE" id="PS00624"/>
    </source>
</evidence>
<evidence type="ECO:0000256" key="4">
    <source>
        <dbReference type="ARBA" id="ARBA00022827"/>
    </source>
</evidence>
<evidence type="ECO:0000256" key="3">
    <source>
        <dbReference type="ARBA" id="ARBA00022630"/>
    </source>
</evidence>
<evidence type="ECO:0000256" key="2">
    <source>
        <dbReference type="ARBA" id="ARBA00010790"/>
    </source>
</evidence>
<dbReference type="SUPFAM" id="SSF54373">
    <property type="entry name" value="FAD-linked reductases, C-terminal domain"/>
    <property type="match status" value="1"/>
</dbReference>
<feature type="binding site" evidence="7">
    <location>
        <begin position="38"/>
        <end position="39"/>
    </location>
    <ligand>
        <name>FAD</name>
        <dbReference type="ChEBI" id="CHEBI:57692"/>
    </ligand>
</feature>
<comment type="caution">
    <text evidence="10">The sequence shown here is derived from an EMBL/GenBank/DDBJ whole genome shotgun (WGS) entry which is preliminary data.</text>
</comment>
<feature type="domain" description="Glucose-methanol-choline oxidoreductase N-terminal" evidence="9">
    <location>
        <begin position="309"/>
        <end position="323"/>
    </location>
</feature>
<feature type="chain" id="PRO_5040474970" evidence="8">
    <location>
        <begin position="17"/>
        <end position="601"/>
    </location>
</feature>
<comment type="similarity">
    <text evidence="2">Belongs to the GMC oxidoreductase family.</text>
</comment>
<keyword evidence="3" id="KW-0285">Flavoprotein</keyword>
<gene>
    <name evidence="10" type="ORF">CABS02_02440</name>
</gene>
<feature type="binding site" evidence="7">
    <location>
        <position position="112"/>
    </location>
    <ligand>
        <name>FAD</name>
        <dbReference type="ChEBI" id="CHEBI:57692"/>
    </ligand>
</feature>
<dbReference type="Pfam" id="PF00732">
    <property type="entry name" value="GMC_oxred_N"/>
    <property type="match status" value="1"/>
</dbReference>
<organism evidence="10 11">
    <name type="scientific">Colletotrichum abscissum</name>
    <dbReference type="NCBI Taxonomy" id="1671311"/>
    <lineage>
        <taxon>Eukaryota</taxon>
        <taxon>Fungi</taxon>
        <taxon>Dikarya</taxon>
        <taxon>Ascomycota</taxon>
        <taxon>Pezizomycotina</taxon>
        <taxon>Sordariomycetes</taxon>
        <taxon>Hypocreomycetidae</taxon>
        <taxon>Glomerellales</taxon>
        <taxon>Glomerellaceae</taxon>
        <taxon>Colletotrichum</taxon>
        <taxon>Colletotrichum acutatum species complex</taxon>
    </lineage>
</organism>
<evidence type="ECO:0000313" key="11">
    <source>
        <dbReference type="Proteomes" id="UP001056436"/>
    </source>
</evidence>
<comment type="cofactor">
    <cofactor evidence="1 7">
        <name>FAD</name>
        <dbReference type="ChEBI" id="CHEBI:57692"/>
    </cofactor>
</comment>
<evidence type="ECO:0000256" key="8">
    <source>
        <dbReference type="SAM" id="SignalP"/>
    </source>
</evidence>
<accession>A0A9P9XN68</accession>